<dbReference type="AlphaFoldDB" id="A0AAU9UE37"/>
<protein>
    <submittedName>
        <fullName evidence="1">Uncharacterized protein</fullName>
    </submittedName>
</protein>
<dbReference type="GO" id="GO:0000724">
    <property type="term" value="P:double-strand break repair via homologous recombination"/>
    <property type="evidence" value="ECO:0007669"/>
    <property type="project" value="TreeGrafter"/>
</dbReference>
<dbReference type="PANTHER" id="PTHR28653:SF1">
    <property type="entry name" value="ATPASE SWSAP1"/>
    <property type="match status" value="1"/>
</dbReference>
<dbReference type="GO" id="GO:0097196">
    <property type="term" value="C:Shu complex"/>
    <property type="evidence" value="ECO:0007669"/>
    <property type="project" value="TreeGrafter"/>
</dbReference>
<dbReference type="GO" id="GO:0003697">
    <property type="term" value="F:single-stranded DNA binding"/>
    <property type="evidence" value="ECO:0007669"/>
    <property type="project" value="TreeGrafter"/>
</dbReference>
<evidence type="ECO:0000313" key="2">
    <source>
        <dbReference type="Proteomes" id="UP001153954"/>
    </source>
</evidence>
<gene>
    <name evidence="1" type="ORF">EEDITHA_LOCUS11661</name>
</gene>
<accession>A0AAU9UE37</accession>
<evidence type="ECO:0000313" key="1">
    <source>
        <dbReference type="EMBL" id="CAH2096303.1"/>
    </source>
</evidence>
<comment type="caution">
    <text evidence="1">The sequence shown here is derived from an EMBL/GenBank/DDBJ whole genome shotgun (WGS) entry which is preliminary data.</text>
</comment>
<keyword evidence="2" id="KW-1185">Reference proteome</keyword>
<dbReference type="PANTHER" id="PTHR28653">
    <property type="match status" value="1"/>
</dbReference>
<name>A0AAU9UE37_EUPED</name>
<organism evidence="1 2">
    <name type="scientific">Euphydryas editha</name>
    <name type="common">Edith's checkerspot</name>
    <dbReference type="NCBI Taxonomy" id="104508"/>
    <lineage>
        <taxon>Eukaryota</taxon>
        <taxon>Metazoa</taxon>
        <taxon>Ecdysozoa</taxon>
        <taxon>Arthropoda</taxon>
        <taxon>Hexapoda</taxon>
        <taxon>Insecta</taxon>
        <taxon>Pterygota</taxon>
        <taxon>Neoptera</taxon>
        <taxon>Endopterygota</taxon>
        <taxon>Lepidoptera</taxon>
        <taxon>Glossata</taxon>
        <taxon>Ditrysia</taxon>
        <taxon>Papilionoidea</taxon>
        <taxon>Nymphalidae</taxon>
        <taxon>Nymphalinae</taxon>
        <taxon>Euphydryas</taxon>
    </lineage>
</organism>
<proteinExistence type="predicted"/>
<sequence>MSKPNVICELYFGDSAENRNRLFSRALSHAKDGKVLYILSEELNELPELSQDVNKVDRHYLKMITFLYASNIQSLTESLVTLHTWQNIPSTVILDDLSKYCTKDNFQAACGITALFIDTVNSCSNVTKTTCRFYLGAQKDKFSKENVIMLKELYFRNVQETKET</sequence>
<dbReference type="EMBL" id="CAKOGL010000016">
    <property type="protein sequence ID" value="CAH2096303.1"/>
    <property type="molecule type" value="Genomic_DNA"/>
</dbReference>
<dbReference type="Proteomes" id="UP001153954">
    <property type="component" value="Unassembled WGS sequence"/>
</dbReference>
<reference evidence="1" key="1">
    <citation type="submission" date="2022-03" db="EMBL/GenBank/DDBJ databases">
        <authorList>
            <person name="Tunstrom K."/>
        </authorList>
    </citation>
    <scope>NUCLEOTIDE SEQUENCE</scope>
</reference>